<evidence type="ECO:0000256" key="1">
    <source>
        <dbReference type="ARBA" id="ARBA00004651"/>
    </source>
</evidence>
<dbReference type="EMBL" id="SMJZ01000081">
    <property type="protein sequence ID" value="TDC04829.1"/>
    <property type="molecule type" value="Genomic_DNA"/>
</dbReference>
<organism evidence="8 9">
    <name type="scientific">Nonomuraea longispora</name>
    <dbReference type="NCBI Taxonomy" id="1848320"/>
    <lineage>
        <taxon>Bacteria</taxon>
        <taxon>Bacillati</taxon>
        <taxon>Actinomycetota</taxon>
        <taxon>Actinomycetes</taxon>
        <taxon>Streptosporangiales</taxon>
        <taxon>Streptosporangiaceae</taxon>
        <taxon>Nonomuraea</taxon>
    </lineage>
</organism>
<evidence type="ECO:0000259" key="7">
    <source>
        <dbReference type="PROSITE" id="PS50850"/>
    </source>
</evidence>
<accession>A0A4R4N7I5</accession>
<feature type="transmembrane region" description="Helical" evidence="6">
    <location>
        <begin position="21"/>
        <end position="39"/>
    </location>
</feature>
<name>A0A4R4N7I5_9ACTN</name>
<keyword evidence="9" id="KW-1185">Reference proteome</keyword>
<feature type="transmembrane region" description="Helical" evidence="6">
    <location>
        <begin position="283"/>
        <end position="302"/>
    </location>
</feature>
<feature type="transmembrane region" description="Helical" evidence="6">
    <location>
        <begin position="104"/>
        <end position="125"/>
    </location>
</feature>
<feature type="transmembrane region" description="Helical" evidence="6">
    <location>
        <begin position="373"/>
        <end position="392"/>
    </location>
</feature>
<dbReference type="PANTHER" id="PTHR23513">
    <property type="entry name" value="INTEGRAL MEMBRANE EFFLUX PROTEIN-RELATED"/>
    <property type="match status" value="1"/>
</dbReference>
<dbReference type="SUPFAM" id="SSF103473">
    <property type="entry name" value="MFS general substrate transporter"/>
    <property type="match status" value="1"/>
</dbReference>
<evidence type="ECO:0000256" key="2">
    <source>
        <dbReference type="ARBA" id="ARBA00022475"/>
    </source>
</evidence>
<feature type="transmembrane region" description="Helical" evidence="6">
    <location>
        <begin position="45"/>
        <end position="67"/>
    </location>
</feature>
<feature type="transmembrane region" description="Helical" evidence="6">
    <location>
        <begin position="308"/>
        <end position="327"/>
    </location>
</feature>
<reference evidence="8 9" key="1">
    <citation type="submission" date="2019-02" db="EMBL/GenBank/DDBJ databases">
        <title>Draft genome sequences of novel Actinobacteria.</title>
        <authorList>
            <person name="Sahin N."/>
            <person name="Ay H."/>
            <person name="Saygin H."/>
        </authorList>
    </citation>
    <scope>NUCLEOTIDE SEQUENCE [LARGE SCALE GENOMIC DNA]</scope>
    <source>
        <strain evidence="8 9">KC201</strain>
    </source>
</reference>
<dbReference type="AlphaFoldDB" id="A0A4R4N7I5"/>
<dbReference type="InterPro" id="IPR011701">
    <property type="entry name" value="MFS"/>
</dbReference>
<evidence type="ECO:0000313" key="8">
    <source>
        <dbReference type="EMBL" id="TDC04829.1"/>
    </source>
</evidence>
<dbReference type="PROSITE" id="PS50850">
    <property type="entry name" value="MFS"/>
    <property type="match status" value="1"/>
</dbReference>
<dbReference type="CDD" id="cd06173">
    <property type="entry name" value="MFS_MefA_like"/>
    <property type="match status" value="1"/>
</dbReference>
<evidence type="ECO:0000256" key="4">
    <source>
        <dbReference type="ARBA" id="ARBA00022989"/>
    </source>
</evidence>
<evidence type="ECO:0000256" key="3">
    <source>
        <dbReference type="ARBA" id="ARBA00022692"/>
    </source>
</evidence>
<dbReference type="Pfam" id="PF07690">
    <property type="entry name" value="MFS_1"/>
    <property type="match status" value="1"/>
</dbReference>
<dbReference type="Proteomes" id="UP000295157">
    <property type="component" value="Unassembled WGS sequence"/>
</dbReference>
<dbReference type="InterPro" id="IPR020846">
    <property type="entry name" value="MFS_dom"/>
</dbReference>
<comment type="subcellular location">
    <subcellularLocation>
        <location evidence="1">Cell membrane</location>
        <topology evidence="1">Multi-pass membrane protein</topology>
    </subcellularLocation>
</comment>
<evidence type="ECO:0000256" key="5">
    <source>
        <dbReference type="ARBA" id="ARBA00023136"/>
    </source>
</evidence>
<feature type="transmembrane region" description="Helical" evidence="6">
    <location>
        <begin position="249"/>
        <end position="271"/>
    </location>
</feature>
<keyword evidence="5 6" id="KW-0472">Membrane</keyword>
<keyword evidence="4 6" id="KW-1133">Transmembrane helix</keyword>
<dbReference type="Gene3D" id="1.20.1250.20">
    <property type="entry name" value="MFS general substrate transporter like domains"/>
    <property type="match status" value="1"/>
</dbReference>
<feature type="transmembrane region" description="Helical" evidence="6">
    <location>
        <begin position="348"/>
        <end position="367"/>
    </location>
</feature>
<protein>
    <submittedName>
        <fullName evidence="8">MFS transporter</fullName>
    </submittedName>
</protein>
<feature type="domain" description="Major facilitator superfamily (MFS) profile" evidence="7">
    <location>
        <begin position="217"/>
        <end position="417"/>
    </location>
</feature>
<dbReference type="GO" id="GO:0005886">
    <property type="term" value="C:plasma membrane"/>
    <property type="evidence" value="ECO:0007669"/>
    <property type="project" value="UniProtKB-SubCell"/>
</dbReference>
<feature type="transmembrane region" description="Helical" evidence="6">
    <location>
        <begin position="168"/>
        <end position="188"/>
    </location>
</feature>
<keyword evidence="2" id="KW-1003">Cell membrane</keyword>
<dbReference type="PANTHER" id="PTHR23513:SF6">
    <property type="entry name" value="MAJOR FACILITATOR SUPERFAMILY ASSOCIATED DOMAIN-CONTAINING PROTEIN"/>
    <property type="match status" value="1"/>
</dbReference>
<dbReference type="InterPro" id="IPR036259">
    <property type="entry name" value="MFS_trans_sf"/>
</dbReference>
<dbReference type="GO" id="GO:0022857">
    <property type="term" value="F:transmembrane transporter activity"/>
    <property type="evidence" value="ECO:0007669"/>
    <property type="project" value="InterPro"/>
</dbReference>
<feature type="transmembrane region" description="Helical" evidence="6">
    <location>
        <begin position="221"/>
        <end position="243"/>
    </location>
</feature>
<gene>
    <name evidence="8" type="ORF">E1267_21600</name>
</gene>
<proteinExistence type="predicted"/>
<evidence type="ECO:0000256" key="6">
    <source>
        <dbReference type="SAM" id="Phobius"/>
    </source>
</evidence>
<dbReference type="RefSeq" id="WP_132334402.1">
    <property type="nucleotide sequence ID" value="NZ_SMJZ01000081.1"/>
</dbReference>
<comment type="caution">
    <text evidence="8">The sequence shown here is derived from an EMBL/GenBank/DDBJ whole genome shotgun (WGS) entry which is preliminary data.</text>
</comment>
<dbReference type="OrthoDB" id="9815525at2"/>
<sequence length="417" mass="44681">MSLLRDRDFRRLFLADTASQVGSQVLMLALPLVAVSVLHASEFDVGLLVACQTLAFLVVGLPAGAIVDRLPRRSTMIVSDAARALLLTSVPVAWWLDLLTIEQVYAVAFALGVFTVFFDIGYQSYLPHLVARERLVEGNSALETVRTIAQVGGPGIGGYLIQVLTAPVAFFVTAAGFVWSALCLRTIAQPEMVQQRRRDHLVKEIREGLVFVVGHPLLRRLAGCSATANLFLSMIHPMVLVLLVRELGIPAGVIGLLMAAGGLGGVVSALINARVVRWFGQGTTLWLALVLPAPFMLLVPLAEADWRIALVALSEIATGAGMVLYNVTQLSFRQAVTPAHLLGRTNATIRFLICGVMPVGGLLGGVLGTVAGVRWAIFIAAVGVGMAVLWLVTSPLRLMREFPVQQPAEDGMRPQAS</sequence>
<keyword evidence="3 6" id="KW-0812">Transmembrane</keyword>
<evidence type="ECO:0000313" key="9">
    <source>
        <dbReference type="Proteomes" id="UP000295157"/>
    </source>
</evidence>